<comment type="caution">
    <text evidence="3">The sequence shown here is derived from an EMBL/GenBank/DDBJ whole genome shotgun (WGS) entry which is preliminary data.</text>
</comment>
<keyword evidence="2" id="KW-0732">Signal</keyword>
<reference evidence="4" key="1">
    <citation type="submission" date="2016-06" db="EMBL/GenBank/DDBJ databases">
        <title>Parallel loss of symbiosis genes in relatives of nitrogen-fixing non-legume Parasponia.</title>
        <authorList>
            <person name="Van Velzen R."/>
            <person name="Holmer R."/>
            <person name="Bu F."/>
            <person name="Rutten L."/>
            <person name="Van Zeijl A."/>
            <person name="Liu W."/>
            <person name="Santuari L."/>
            <person name="Cao Q."/>
            <person name="Sharma T."/>
            <person name="Shen D."/>
            <person name="Roswanjaya Y."/>
            <person name="Wardhani T."/>
            <person name="Kalhor M.S."/>
            <person name="Jansen J."/>
            <person name="Van den Hoogen J."/>
            <person name="Gungor B."/>
            <person name="Hartog M."/>
            <person name="Hontelez J."/>
            <person name="Verver J."/>
            <person name="Yang W.-C."/>
            <person name="Schijlen E."/>
            <person name="Repin R."/>
            <person name="Schilthuizen M."/>
            <person name="Schranz E."/>
            <person name="Heidstra R."/>
            <person name="Miyata K."/>
            <person name="Fedorova E."/>
            <person name="Kohlen W."/>
            <person name="Bisseling T."/>
            <person name="Smit S."/>
            <person name="Geurts R."/>
        </authorList>
    </citation>
    <scope>NUCLEOTIDE SEQUENCE [LARGE SCALE GENOMIC DNA]</scope>
    <source>
        <strain evidence="4">cv. WU1-14</strain>
    </source>
</reference>
<evidence type="ECO:0000313" key="4">
    <source>
        <dbReference type="Proteomes" id="UP000237105"/>
    </source>
</evidence>
<evidence type="ECO:0000256" key="1">
    <source>
        <dbReference type="SAM" id="MobiDB-lite"/>
    </source>
</evidence>
<proteinExistence type="predicted"/>
<evidence type="ECO:0008006" key="5">
    <source>
        <dbReference type="Google" id="ProtNLM"/>
    </source>
</evidence>
<feature type="signal peptide" evidence="2">
    <location>
        <begin position="1"/>
        <end position="24"/>
    </location>
</feature>
<protein>
    <recommendedName>
        <fullName evidence="5">Transmembrane protein</fullName>
    </recommendedName>
</protein>
<sequence length="56" mass="6217">MATGGKKRTVMFKILPMRSMLLLPIQMLSLNNDQRDEQPEAASSGAKIDYGNYQGT</sequence>
<accession>A0A2P5BGR2</accession>
<dbReference type="AlphaFoldDB" id="A0A2P5BGR2"/>
<gene>
    <name evidence="3" type="ORF">PanWU01x14_240450</name>
</gene>
<name>A0A2P5BGR2_PARAD</name>
<evidence type="ECO:0000313" key="3">
    <source>
        <dbReference type="EMBL" id="PON47956.1"/>
    </source>
</evidence>
<feature type="chain" id="PRO_5015176318" description="Transmembrane protein" evidence="2">
    <location>
        <begin position="25"/>
        <end position="56"/>
    </location>
</feature>
<keyword evidence="4" id="KW-1185">Reference proteome</keyword>
<dbReference type="EMBL" id="JXTB01000284">
    <property type="protein sequence ID" value="PON47956.1"/>
    <property type="molecule type" value="Genomic_DNA"/>
</dbReference>
<feature type="region of interest" description="Disordered" evidence="1">
    <location>
        <begin position="33"/>
        <end position="56"/>
    </location>
</feature>
<evidence type="ECO:0000256" key="2">
    <source>
        <dbReference type="SAM" id="SignalP"/>
    </source>
</evidence>
<organism evidence="3 4">
    <name type="scientific">Parasponia andersonii</name>
    <name type="common">Sponia andersonii</name>
    <dbReference type="NCBI Taxonomy" id="3476"/>
    <lineage>
        <taxon>Eukaryota</taxon>
        <taxon>Viridiplantae</taxon>
        <taxon>Streptophyta</taxon>
        <taxon>Embryophyta</taxon>
        <taxon>Tracheophyta</taxon>
        <taxon>Spermatophyta</taxon>
        <taxon>Magnoliopsida</taxon>
        <taxon>eudicotyledons</taxon>
        <taxon>Gunneridae</taxon>
        <taxon>Pentapetalae</taxon>
        <taxon>rosids</taxon>
        <taxon>fabids</taxon>
        <taxon>Rosales</taxon>
        <taxon>Cannabaceae</taxon>
        <taxon>Parasponia</taxon>
    </lineage>
</organism>
<dbReference type="Proteomes" id="UP000237105">
    <property type="component" value="Unassembled WGS sequence"/>
</dbReference>